<name>A0A3M9M6H0_9MICO</name>
<comment type="caution">
    <text evidence="3">The sequence shown here is derived from an EMBL/GenBank/DDBJ whole genome shotgun (WGS) entry which is preliminary data.</text>
</comment>
<gene>
    <name evidence="3" type="ORF">EFY87_12870</name>
</gene>
<evidence type="ECO:0000256" key="1">
    <source>
        <dbReference type="SAM" id="MobiDB-lite"/>
    </source>
</evidence>
<dbReference type="AlphaFoldDB" id="A0A3M9M6H0"/>
<evidence type="ECO:0000313" key="4">
    <source>
        <dbReference type="Proteomes" id="UP000271678"/>
    </source>
</evidence>
<evidence type="ECO:0000256" key="2">
    <source>
        <dbReference type="SAM" id="Phobius"/>
    </source>
</evidence>
<dbReference type="EMBL" id="RJJQ01000012">
    <property type="protein sequence ID" value="RNI21161.1"/>
    <property type="molecule type" value="Genomic_DNA"/>
</dbReference>
<feature type="region of interest" description="Disordered" evidence="1">
    <location>
        <begin position="54"/>
        <end position="75"/>
    </location>
</feature>
<feature type="transmembrane region" description="Helical" evidence="2">
    <location>
        <begin position="16"/>
        <end position="38"/>
    </location>
</feature>
<keyword evidence="4" id="KW-1185">Reference proteome</keyword>
<evidence type="ECO:0000313" key="3">
    <source>
        <dbReference type="EMBL" id="RNI21161.1"/>
    </source>
</evidence>
<organism evidence="3 4">
    <name type="scientific">Flexivirga caeni</name>
    <dbReference type="NCBI Taxonomy" id="2294115"/>
    <lineage>
        <taxon>Bacteria</taxon>
        <taxon>Bacillati</taxon>
        <taxon>Actinomycetota</taxon>
        <taxon>Actinomycetes</taxon>
        <taxon>Micrococcales</taxon>
        <taxon>Dermacoccaceae</taxon>
        <taxon>Flexivirga</taxon>
    </lineage>
</organism>
<keyword evidence="2" id="KW-0812">Transmembrane</keyword>
<accession>A0A3M9M6H0</accession>
<protein>
    <submittedName>
        <fullName evidence="3">Uncharacterized protein</fullName>
    </submittedName>
</protein>
<keyword evidence="2" id="KW-1133">Transmembrane helix</keyword>
<proteinExistence type="predicted"/>
<reference evidence="3 4" key="1">
    <citation type="submission" date="2018-11" db="EMBL/GenBank/DDBJ databases">
        <title>Draft genome of Simplicispira Flexivirga sp. BO-16.</title>
        <authorList>
            <person name="Im W.T."/>
        </authorList>
    </citation>
    <scope>NUCLEOTIDE SEQUENCE [LARGE SCALE GENOMIC DNA]</scope>
    <source>
        <strain evidence="3 4">BO-16</strain>
    </source>
</reference>
<sequence>MNRLTHPGIAGTLPTVAIFLTVVVAAYVISIAFVCVLFSRTLLRERSTQAVDTVALAPTHPEPSDTELSAVGKTA</sequence>
<keyword evidence="2" id="KW-0472">Membrane</keyword>
<dbReference type="Proteomes" id="UP000271678">
    <property type="component" value="Unassembled WGS sequence"/>
</dbReference>